<keyword evidence="8 15" id="KW-1133">Transmembrane helix</keyword>
<proteinExistence type="inferred from homology"/>
<evidence type="ECO:0000256" key="3">
    <source>
        <dbReference type="ARBA" id="ARBA00005179"/>
    </source>
</evidence>
<dbReference type="GO" id="GO:0016705">
    <property type="term" value="F:oxidoreductase activity, acting on paired donors, with incorporation or reduction of molecular oxygen"/>
    <property type="evidence" value="ECO:0007669"/>
    <property type="project" value="InterPro"/>
</dbReference>
<keyword evidence="10 13" id="KW-0408">Iron</keyword>
<evidence type="ECO:0000256" key="5">
    <source>
        <dbReference type="ARBA" id="ARBA00022617"/>
    </source>
</evidence>
<evidence type="ECO:0000256" key="10">
    <source>
        <dbReference type="ARBA" id="ARBA00023004"/>
    </source>
</evidence>
<keyword evidence="17" id="KW-1185">Reference proteome</keyword>
<dbReference type="InterPro" id="IPR036396">
    <property type="entry name" value="Cyt_P450_sf"/>
</dbReference>
<keyword evidence="12 15" id="KW-0472">Membrane</keyword>
<evidence type="ECO:0000256" key="1">
    <source>
        <dbReference type="ARBA" id="ARBA00001971"/>
    </source>
</evidence>
<name>A0A4S4KCP8_9APHY</name>
<comment type="subcellular location">
    <subcellularLocation>
        <location evidence="2">Membrane</location>
    </subcellularLocation>
</comment>
<evidence type="ECO:0000256" key="13">
    <source>
        <dbReference type="PIRSR" id="PIRSR602401-1"/>
    </source>
</evidence>
<dbReference type="SUPFAM" id="SSF48264">
    <property type="entry name" value="Cytochrome P450"/>
    <property type="match status" value="1"/>
</dbReference>
<keyword evidence="6 15" id="KW-0812">Transmembrane</keyword>
<evidence type="ECO:0000256" key="2">
    <source>
        <dbReference type="ARBA" id="ARBA00004370"/>
    </source>
</evidence>
<dbReference type="GO" id="GO:0020037">
    <property type="term" value="F:heme binding"/>
    <property type="evidence" value="ECO:0007669"/>
    <property type="project" value="InterPro"/>
</dbReference>
<gene>
    <name evidence="16" type="ORF">EW026_g5885</name>
</gene>
<dbReference type="InterPro" id="IPR001128">
    <property type="entry name" value="Cyt_P450"/>
</dbReference>
<keyword evidence="7 13" id="KW-0479">Metal-binding</keyword>
<dbReference type="GO" id="GO:0016020">
    <property type="term" value="C:membrane"/>
    <property type="evidence" value="ECO:0007669"/>
    <property type="project" value="UniProtKB-SubCell"/>
</dbReference>
<evidence type="ECO:0000256" key="9">
    <source>
        <dbReference type="ARBA" id="ARBA00023002"/>
    </source>
</evidence>
<organism evidence="16 17">
    <name type="scientific">Hermanssonia centrifuga</name>
    <dbReference type="NCBI Taxonomy" id="98765"/>
    <lineage>
        <taxon>Eukaryota</taxon>
        <taxon>Fungi</taxon>
        <taxon>Dikarya</taxon>
        <taxon>Basidiomycota</taxon>
        <taxon>Agaricomycotina</taxon>
        <taxon>Agaricomycetes</taxon>
        <taxon>Polyporales</taxon>
        <taxon>Meruliaceae</taxon>
        <taxon>Hermanssonia</taxon>
    </lineage>
</organism>
<evidence type="ECO:0000256" key="8">
    <source>
        <dbReference type="ARBA" id="ARBA00022989"/>
    </source>
</evidence>
<sequence length="500" mass="57135">MNTLVIFDVAALLSALVLLFNLCKQEYRRRVGKEYSIRLPPGPSAIPIIGNVHQLPTEYQEKTFFEWGRQYGGIVYAKLFRNPAIVINSVEIARDLMERRSANYSDRPIFTLMEEMMGWICMPTQMRYGERYRKHRKWMQDTFLSKSMLLSYQPIQRREMYIFLSSLSESPELFETHIRGFTAALLMEIIYGHRVQSGTEDEYVELAERAATKTVLAGSPGSGILSLLVDFFPVLKHYPLWLPGSGFKVKTNYIKGLVIRFLNVPYNMVKEQMTSGTAPPSFVATLLEKHRNESGLTEDDEDDIRGCAASFYIAGTDTSGATLTAFILSMVMNPEAFKKAQEEIDQVVGNDRLPDFEDRKSLPYMECVLKELYRWDAAAVLGLPHRSMAEDVYQGYKIPRGSMIIPNIWGMSRDPVQYPNPEEFIPERFADSSKSEADNYNPRNFVFGFGRRQCPGQLFADGNIYLVMTSIIATMDISREKDEYGHEIIPTPEFTSGLIR</sequence>
<dbReference type="EMBL" id="SGPJ01000283">
    <property type="protein sequence ID" value="THG95841.1"/>
    <property type="molecule type" value="Genomic_DNA"/>
</dbReference>
<dbReference type="Gene3D" id="1.10.630.10">
    <property type="entry name" value="Cytochrome P450"/>
    <property type="match status" value="1"/>
</dbReference>
<evidence type="ECO:0000256" key="6">
    <source>
        <dbReference type="ARBA" id="ARBA00022692"/>
    </source>
</evidence>
<dbReference type="GO" id="GO:0005506">
    <property type="term" value="F:iron ion binding"/>
    <property type="evidence" value="ECO:0007669"/>
    <property type="project" value="InterPro"/>
</dbReference>
<evidence type="ECO:0000256" key="15">
    <source>
        <dbReference type="SAM" id="Phobius"/>
    </source>
</evidence>
<dbReference type="GO" id="GO:0004497">
    <property type="term" value="F:monooxygenase activity"/>
    <property type="evidence" value="ECO:0007669"/>
    <property type="project" value="UniProtKB-KW"/>
</dbReference>
<evidence type="ECO:0000256" key="14">
    <source>
        <dbReference type="RuleBase" id="RU000461"/>
    </source>
</evidence>
<dbReference type="AlphaFoldDB" id="A0A4S4KCP8"/>
<reference evidence="16 17" key="1">
    <citation type="submission" date="2019-02" db="EMBL/GenBank/DDBJ databases">
        <title>Genome sequencing of the rare red list fungi Phlebia centrifuga.</title>
        <authorList>
            <person name="Buettner E."/>
            <person name="Kellner H."/>
        </authorList>
    </citation>
    <scope>NUCLEOTIDE SEQUENCE [LARGE SCALE GENOMIC DNA]</scope>
    <source>
        <strain evidence="16 17">DSM 108282</strain>
    </source>
</reference>
<dbReference type="PANTHER" id="PTHR46300">
    <property type="entry name" value="P450, PUTATIVE (EUROFUNG)-RELATED-RELATED"/>
    <property type="match status" value="1"/>
</dbReference>
<evidence type="ECO:0000256" key="11">
    <source>
        <dbReference type="ARBA" id="ARBA00023033"/>
    </source>
</evidence>
<comment type="pathway">
    <text evidence="3">Secondary metabolite biosynthesis.</text>
</comment>
<evidence type="ECO:0008006" key="18">
    <source>
        <dbReference type="Google" id="ProtNLM"/>
    </source>
</evidence>
<keyword evidence="5 13" id="KW-0349">Heme</keyword>
<evidence type="ECO:0000313" key="16">
    <source>
        <dbReference type="EMBL" id="THG95841.1"/>
    </source>
</evidence>
<protein>
    <recommendedName>
        <fullName evidence="18">Cytochrome P450</fullName>
    </recommendedName>
</protein>
<dbReference type="PANTHER" id="PTHR46300:SF2">
    <property type="entry name" value="CYTOCHROME P450 MONOOXYGENASE ALNH-RELATED"/>
    <property type="match status" value="1"/>
</dbReference>
<evidence type="ECO:0000256" key="4">
    <source>
        <dbReference type="ARBA" id="ARBA00010617"/>
    </source>
</evidence>
<evidence type="ECO:0000256" key="7">
    <source>
        <dbReference type="ARBA" id="ARBA00022723"/>
    </source>
</evidence>
<dbReference type="CDD" id="cd11065">
    <property type="entry name" value="CYP64-like"/>
    <property type="match status" value="1"/>
</dbReference>
<dbReference type="InterPro" id="IPR002401">
    <property type="entry name" value="Cyt_P450_E_grp-I"/>
</dbReference>
<keyword evidence="9 14" id="KW-0560">Oxidoreductase</keyword>
<dbReference type="PRINTS" id="PR00463">
    <property type="entry name" value="EP450I"/>
</dbReference>
<feature type="binding site" description="axial binding residue" evidence="13">
    <location>
        <position position="454"/>
    </location>
    <ligand>
        <name>heme</name>
        <dbReference type="ChEBI" id="CHEBI:30413"/>
    </ligand>
    <ligandPart>
        <name>Fe</name>
        <dbReference type="ChEBI" id="CHEBI:18248"/>
    </ligandPart>
</feature>
<evidence type="ECO:0000256" key="12">
    <source>
        <dbReference type="ARBA" id="ARBA00023136"/>
    </source>
</evidence>
<dbReference type="Pfam" id="PF00067">
    <property type="entry name" value="p450"/>
    <property type="match status" value="1"/>
</dbReference>
<keyword evidence="11 14" id="KW-0503">Monooxygenase</keyword>
<dbReference type="Proteomes" id="UP000309038">
    <property type="component" value="Unassembled WGS sequence"/>
</dbReference>
<comment type="cofactor">
    <cofactor evidence="1 13">
        <name>heme</name>
        <dbReference type="ChEBI" id="CHEBI:30413"/>
    </cofactor>
</comment>
<dbReference type="InterPro" id="IPR050364">
    <property type="entry name" value="Cytochrome_P450_fung"/>
</dbReference>
<comment type="similarity">
    <text evidence="4 14">Belongs to the cytochrome P450 family.</text>
</comment>
<feature type="transmembrane region" description="Helical" evidence="15">
    <location>
        <begin position="6"/>
        <end position="23"/>
    </location>
</feature>
<accession>A0A4S4KCP8</accession>
<comment type="caution">
    <text evidence="16">The sequence shown here is derived from an EMBL/GenBank/DDBJ whole genome shotgun (WGS) entry which is preliminary data.</text>
</comment>
<evidence type="ECO:0000313" key="17">
    <source>
        <dbReference type="Proteomes" id="UP000309038"/>
    </source>
</evidence>
<dbReference type="PROSITE" id="PS00086">
    <property type="entry name" value="CYTOCHROME_P450"/>
    <property type="match status" value="1"/>
</dbReference>
<dbReference type="InterPro" id="IPR017972">
    <property type="entry name" value="Cyt_P450_CS"/>
</dbReference>